<dbReference type="AlphaFoldDB" id="A0A367VF20"/>
<name>A0A367VF20_9PROT</name>
<proteinExistence type="predicted"/>
<gene>
    <name evidence="1" type="ORF">TH6_08630</name>
</gene>
<dbReference type="EMBL" id="JPWB01000003">
    <property type="protein sequence ID" value="RCK23091.1"/>
    <property type="molecule type" value="Genomic_DNA"/>
</dbReference>
<evidence type="ECO:0000313" key="2">
    <source>
        <dbReference type="Proteomes" id="UP000253061"/>
    </source>
</evidence>
<reference evidence="1 2" key="1">
    <citation type="submission" date="2014-07" db="EMBL/GenBank/DDBJ databases">
        <title>Draft genome sequence of Thalassospira profundimaris R8-17.</title>
        <authorList>
            <person name="Lai Q."/>
            <person name="Shao Z."/>
        </authorList>
    </citation>
    <scope>NUCLEOTIDE SEQUENCE [LARGE SCALE GENOMIC DNA]</scope>
    <source>
        <strain evidence="1 2">R8-17</strain>
    </source>
</reference>
<sequence>MCGILVVRGGGGRRFQKWPTFPYGAIPRAQLISTRPNRRDVIWIKTDGKTVAYSDGTGHIARHGLQPMASGLARPSRAKEQDKQS</sequence>
<comment type="caution">
    <text evidence="1">The sequence shown here is derived from an EMBL/GenBank/DDBJ whole genome shotgun (WGS) entry which is preliminary data.</text>
</comment>
<protein>
    <submittedName>
        <fullName evidence="1">Uncharacterized protein</fullName>
    </submittedName>
</protein>
<evidence type="ECO:0000313" key="1">
    <source>
        <dbReference type="EMBL" id="RCK23091.1"/>
    </source>
</evidence>
<accession>A0A367VF20</accession>
<organism evidence="1 2">
    <name type="scientific">Thalassospira profundimaris</name>
    <dbReference type="NCBI Taxonomy" id="502049"/>
    <lineage>
        <taxon>Bacteria</taxon>
        <taxon>Pseudomonadati</taxon>
        <taxon>Pseudomonadota</taxon>
        <taxon>Alphaproteobacteria</taxon>
        <taxon>Rhodospirillales</taxon>
        <taxon>Thalassospiraceae</taxon>
        <taxon>Thalassospira</taxon>
    </lineage>
</organism>
<dbReference type="Proteomes" id="UP000253061">
    <property type="component" value="Unassembled WGS sequence"/>
</dbReference>